<accession>D8PR47</accession>
<dbReference type="InterPro" id="IPR008927">
    <property type="entry name" value="6-PGluconate_DH-like_C_sf"/>
</dbReference>
<dbReference type="InterPro" id="IPR013328">
    <property type="entry name" value="6PGD_dom2"/>
</dbReference>
<reference evidence="3 4" key="1">
    <citation type="journal article" date="2010" name="Nat. Biotechnol.">
        <title>Genome sequence of the model mushroom Schizophyllum commune.</title>
        <authorList>
            <person name="Ohm R.A."/>
            <person name="de Jong J.F."/>
            <person name="Lugones L.G."/>
            <person name="Aerts A."/>
            <person name="Kothe E."/>
            <person name="Stajich J.E."/>
            <person name="de Vries R.P."/>
            <person name="Record E."/>
            <person name="Levasseur A."/>
            <person name="Baker S.E."/>
            <person name="Bartholomew K.A."/>
            <person name="Coutinho P.M."/>
            <person name="Erdmann S."/>
            <person name="Fowler T.J."/>
            <person name="Gathman A.C."/>
            <person name="Lombard V."/>
            <person name="Henrissat B."/>
            <person name="Knabe N."/>
            <person name="Kuees U."/>
            <person name="Lilly W.W."/>
            <person name="Lindquist E."/>
            <person name="Lucas S."/>
            <person name="Magnuson J.K."/>
            <person name="Piumi F."/>
            <person name="Raudaskoski M."/>
            <person name="Salamov A."/>
            <person name="Schmutz J."/>
            <person name="Schwarze F.W.M.R."/>
            <person name="vanKuyk P.A."/>
            <person name="Horton J.S."/>
            <person name="Grigoriev I.V."/>
            <person name="Woesten H.A.B."/>
        </authorList>
    </citation>
    <scope>NUCLEOTIDE SEQUENCE [LARGE SCALE GENOMIC DNA]</scope>
    <source>
        <strain evidence="4">H4-8 / FGSC 9210</strain>
    </source>
</reference>
<dbReference type="Pfam" id="PF08546">
    <property type="entry name" value="ApbA_C"/>
    <property type="match status" value="1"/>
</dbReference>
<gene>
    <name evidence="3" type="ORF">SCHCODRAFT_47458</name>
</gene>
<dbReference type="GO" id="GO:0005737">
    <property type="term" value="C:cytoplasm"/>
    <property type="evidence" value="ECO:0007669"/>
    <property type="project" value="TreeGrafter"/>
</dbReference>
<evidence type="ECO:0000313" key="3">
    <source>
        <dbReference type="EMBL" id="EFJ03129.1"/>
    </source>
</evidence>
<dbReference type="SUPFAM" id="SSF48179">
    <property type="entry name" value="6-phosphogluconate dehydrogenase C-terminal domain-like"/>
    <property type="match status" value="1"/>
</dbReference>
<dbReference type="RefSeq" id="XP_003038031.1">
    <property type="nucleotide sequence ID" value="XM_003037985.1"/>
</dbReference>
<dbReference type="EMBL" id="GL377302">
    <property type="protein sequence ID" value="EFJ03129.1"/>
    <property type="molecule type" value="Genomic_DNA"/>
</dbReference>
<dbReference type="InterPro" id="IPR051402">
    <property type="entry name" value="KPR-Related"/>
</dbReference>
<dbReference type="VEuPathDB" id="FungiDB:SCHCODRAFT_02575853"/>
<dbReference type="OMA" id="WTRTTIG"/>
<dbReference type="HOGENOM" id="CLU_031468_2_1_1"/>
<name>D8PR47_SCHCM</name>
<dbReference type="Gene3D" id="1.10.1040.10">
    <property type="entry name" value="N-(1-d-carboxylethyl)-l-norvaline Dehydrogenase, domain 2"/>
    <property type="match status" value="1"/>
</dbReference>
<dbReference type="Gene3D" id="3.40.50.720">
    <property type="entry name" value="NAD(P)-binding Rossmann-like Domain"/>
    <property type="match status" value="1"/>
</dbReference>
<dbReference type="Pfam" id="PF02558">
    <property type="entry name" value="ApbA"/>
    <property type="match status" value="1"/>
</dbReference>
<dbReference type="KEGG" id="scm:SCHCO_02575853"/>
<evidence type="ECO:0008006" key="5">
    <source>
        <dbReference type="Google" id="ProtNLM"/>
    </source>
</evidence>
<dbReference type="STRING" id="578458.D8PR47"/>
<evidence type="ECO:0000259" key="2">
    <source>
        <dbReference type="Pfam" id="PF08546"/>
    </source>
</evidence>
<feature type="domain" description="Ketopantoate reductase C-terminal" evidence="2">
    <location>
        <begin position="267"/>
        <end position="363"/>
    </location>
</feature>
<keyword evidence="4" id="KW-1185">Reference proteome</keyword>
<dbReference type="Proteomes" id="UP000007431">
    <property type="component" value="Unassembled WGS sequence"/>
</dbReference>
<evidence type="ECO:0000313" key="4">
    <source>
        <dbReference type="Proteomes" id="UP000007431"/>
    </source>
</evidence>
<dbReference type="OrthoDB" id="3609at2759"/>
<feature type="domain" description="Ketopantoate reductase N-terminal" evidence="1">
    <location>
        <begin position="10"/>
        <end position="174"/>
    </location>
</feature>
<dbReference type="AlphaFoldDB" id="D8PR47"/>
<dbReference type="eggNOG" id="ENOG502RYJ0">
    <property type="taxonomic scope" value="Eukaryota"/>
</dbReference>
<evidence type="ECO:0000259" key="1">
    <source>
        <dbReference type="Pfam" id="PF02558"/>
    </source>
</evidence>
<dbReference type="GeneID" id="9588020"/>
<dbReference type="PANTHER" id="PTHR21708:SF43">
    <property type="entry name" value="KETOPANTOATE REDUCTASE C-TERMINAL DOMAIN-CONTAINING PROTEIN"/>
    <property type="match status" value="1"/>
</dbReference>
<sequence length="423" mass="46490">MGAPSPRKDVLLVGFGAVGAVYSMILQKSGKVNLTVVARSNHDLVKNEGVHFKSLKFGEIQGWRPYRVAKSVTAAADRPYSHVFIATKCVPDVIKTSKMLAPLLSSPYTDRFPQPTYVLLQNGLNVEKDLYEALSALSLPTPRIISTALYIMANMLSPNVVQHNDMDKVVMGVYRHKDMTTTTNMPEEQAALEELADMFVSGGGTAEIVPEIQRRKYAKNALNVTFSGICALTRYPFTSFFRPPPSEPSHTYTIYVHPSTAQQIQDYSIPVIKGVLDELVTLGHTLGFTPDSVDGLPATWAADALEMTRKGQSTPQAAHRPSTMVDIEHGDPIEVEVIWGEVIRLAKERGVPMPRTETIYGLLLIIQNQILREREQKAAAFKTEKMSVQAPASAPTTAAPTSFMAGLVSISRLISSYLFSTKH</sequence>
<dbReference type="PANTHER" id="PTHR21708">
    <property type="entry name" value="PROBABLE 2-DEHYDROPANTOATE 2-REDUCTASE"/>
    <property type="match status" value="1"/>
</dbReference>
<dbReference type="InterPro" id="IPR013332">
    <property type="entry name" value="KPR_N"/>
</dbReference>
<proteinExistence type="predicted"/>
<protein>
    <recommendedName>
        <fullName evidence="5">6-phosphogluconate dehydrogenase C-terminal domain-like protein</fullName>
    </recommendedName>
</protein>
<dbReference type="InParanoid" id="D8PR47"/>
<dbReference type="FunCoup" id="D8PR47">
    <property type="interactions" value="259"/>
</dbReference>
<organism evidence="4">
    <name type="scientific">Schizophyllum commune (strain H4-8 / FGSC 9210)</name>
    <name type="common">Split gill fungus</name>
    <dbReference type="NCBI Taxonomy" id="578458"/>
    <lineage>
        <taxon>Eukaryota</taxon>
        <taxon>Fungi</taxon>
        <taxon>Dikarya</taxon>
        <taxon>Basidiomycota</taxon>
        <taxon>Agaricomycotina</taxon>
        <taxon>Agaricomycetes</taxon>
        <taxon>Agaricomycetidae</taxon>
        <taxon>Agaricales</taxon>
        <taxon>Schizophyllaceae</taxon>
        <taxon>Schizophyllum</taxon>
    </lineage>
</organism>
<dbReference type="InterPro" id="IPR013752">
    <property type="entry name" value="KPA_reductase"/>
</dbReference>